<dbReference type="InterPro" id="IPR027545">
    <property type="entry name" value="Kynurenine_monooxygenase"/>
</dbReference>
<comment type="pathway">
    <text evidence="11">Cofactor biosynthesis; NAD(+) biosynthesis; quinolinate from L-kynurenine: step 1/3.</text>
</comment>
<comment type="function">
    <text evidence="11">Catalyzes the hydroxylation of L-kynurenine (L-Kyn) to form 3-hydroxy-L-kynurenine (L-3OHKyn). Required for synthesis of quinolinic acid.</text>
</comment>
<accession>A0A875S6M9</accession>
<dbReference type="EC" id="1.14.13.9" evidence="11"/>
<comment type="catalytic activity">
    <reaction evidence="10 11">
        <text>L-kynurenine + NADPH + O2 + H(+) = 3-hydroxy-L-kynurenine + NADP(+) + H2O</text>
        <dbReference type="Rhea" id="RHEA:20545"/>
        <dbReference type="ChEBI" id="CHEBI:15377"/>
        <dbReference type="ChEBI" id="CHEBI:15378"/>
        <dbReference type="ChEBI" id="CHEBI:15379"/>
        <dbReference type="ChEBI" id="CHEBI:57783"/>
        <dbReference type="ChEBI" id="CHEBI:57959"/>
        <dbReference type="ChEBI" id="CHEBI:58125"/>
        <dbReference type="ChEBI" id="CHEBI:58349"/>
        <dbReference type="EC" id="1.14.13.9"/>
    </reaction>
</comment>
<dbReference type="Pfam" id="PF01494">
    <property type="entry name" value="FAD_binding_3"/>
    <property type="match status" value="1"/>
</dbReference>
<dbReference type="GO" id="GO:0005741">
    <property type="term" value="C:mitochondrial outer membrane"/>
    <property type="evidence" value="ECO:0007669"/>
    <property type="project" value="UniProtKB-SubCell"/>
</dbReference>
<dbReference type="AlphaFoldDB" id="A0A875S6M9"/>
<keyword evidence="7 11" id="KW-0560">Oxidoreductase</keyword>
<keyword evidence="2 11" id="KW-0285">Flavoprotein</keyword>
<dbReference type="EMBL" id="CP064815">
    <property type="protein sequence ID" value="QPG75965.1"/>
    <property type="molecule type" value="Genomic_DNA"/>
</dbReference>
<dbReference type="OrthoDB" id="10053569at2759"/>
<keyword evidence="4 11" id="KW-1000">Mitochondrion outer membrane</keyword>
<evidence type="ECO:0000256" key="10">
    <source>
        <dbReference type="ARBA" id="ARBA00047818"/>
    </source>
</evidence>
<dbReference type="SUPFAM" id="SSF51905">
    <property type="entry name" value="FAD/NAD(P)-binding domain"/>
    <property type="match status" value="1"/>
</dbReference>
<gene>
    <name evidence="11" type="primary">BNA4</name>
    <name evidence="13" type="ORF">FOA43_003351</name>
</gene>
<dbReference type="GO" id="GO:0006569">
    <property type="term" value="P:L-tryptophan catabolic process"/>
    <property type="evidence" value="ECO:0007669"/>
    <property type="project" value="UniProtKB-UniRule"/>
</dbReference>
<keyword evidence="5 11" id="KW-0274">FAD</keyword>
<dbReference type="InterPro" id="IPR036188">
    <property type="entry name" value="FAD/NAD-bd_sf"/>
</dbReference>
<evidence type="ECO:0000256" key="6">
    <source>
        <dbReference type="ARBA" id="ARBA00022857"/>
    </source>
</evidence>
<evidence type="ECO:0000256" key="9">
    <source>
        <dbReference type="ARBA" id="ARBA00023128"/>
    </source>
</evidence>
<dbReference type="GO" id="GO:0034354">
    <property type="term" value="P:'de novo' NAD+ biosynthetic process from L-tryptophan"/>
    <property type="evidence" value="ECO:0007669"/>
    <property type="project" value="UniProtKB-UniRule"/>
</dbReference>
<evidence type="ECO:0000256" key="5">
    <source>
        <dbReference type="ARBA" id="ARBA00022827"/>
    </source>
</evidence>
<dbReference type="GO" id="GO:0004502">
    <property type="term" value="F:kynurenine 3-monooxygenase activity"/>
    <property type="evidence" value="ECO:0007669"/>
    <property type="project" value="UniProtKB-UniRule"/>
</dbReference>
<dbReference type="GO" id="GO:0070189">
    <property type="term" value="P:kynurenine metabolic process"/>
    <property type="evidence" value="ECO:0007669"/>
    <property type="project" value="TreeGrafter"/>
</dbReference>
<evidence type="ECO:0000313" key="14">
    <source>
        <dbReference type="Proteomes" id="UP000662931"/>
    </source>
</evidence>
<keyword evidence="9 11" id="KW-0496">Mitochondrion</keyword>
<comment type="cofactor">
    <cofactor evidence="1 11">
        <name>FAD</name>
        <dbReference type="ChEBI" id="CHEBI:57692"/>
    </cofactor>
</comment>
<keyword evidence="6 11" id="KW-0521">NADP</keyword>
<dbReference type="GO" id="GO:0043420">
    <property type="term" value="P:anthranilate metabolic process"/>
    <property type="evidence" value="ECO:0007669"/>
    <property type="project" value="UniProtKB-UniRule"/>
</dbReference>
<sequence>MASVAIIGAGPVGCLAGLGFAHKGYKVTLYDSRPDPRIIEDQSLRSINLAVSDRGINAMKYIDSEMTGRVLEGIIPMYGRMIHHLDGGQESQKYGLFGEHINSIDRDKLNQCLITELERFNNLNPDNKVEFKFQCKFTTMHVEEDADNVVIEYYDLLKKKQTGIYDFVVGADGCYSRVRSTLMKYIRMNYRQVYIDMCYLELTIPPGPEGSFRIDANHLHIWPRRDFMLIALPNGDGSFTCTFFGPWKLTESLNTKELVEDFFKKHFSDAINLIGLGKIVIAFLNHPKSALMHVTCSSYHYNDKCILIGDSAHSMVPFYGQGMNCGFEDVRVLLELLNKHDQSRKAAFDEYSASRHKDLVSILRLALDNYYEMSTKVQSPRYLFRKKLDNILGRFFPDHWIPLYSMVAFRADIPYSECIRVENRQKKLVKILESTVLTSGLALLVVYLSKKSN</sequence>
<name>A0A875S6M9_EENNA</name>
<protein>
    <recommendedName>
        <fullName evidence="11">Kynurenine 3-monooxygenase</fullName>
        <ecNumber evidence="11">1.14.13.9</ecNumber>
    </recommendedName>
    <alternativeName>
        <fullName evidence="11">Biosynthesis of nicotinic acid protein 4</fullName>
    </alternativeName>
    <alternativeName>
        <fullName evidence="11">Kynurenine 3-hydroxylase</fullName>
    </alternativeName>
</protein>
<dbReference type="GO" id="GO:0071949">
    <property type="term" value="F:FAD binding"/>
    <property type="evidence" value="ECO:0007669"/>
    <property type="project" value="InterPro"/>
</dbReference>
<dbReference type="PANTHER" id="PTHR46028:SF2">
    <property type="entry name" value="KYNURENINE 3-MONOOXYGENASE"/>
    <property type="match status" value="1"/>
</dbReference>
<evidence type="ECO:0000259" key="12">
    <source>
        <dbReference type="Pfam" id="PF01494"/>
    </source>
</evidence>
<evidence type="ECO:0000313" key="13">
    <source>
        <dbReference type="EMBL" id="QPG75965.1"/>
    </source>
</evidence>
<proteinExistence type="inferred from homology"/>
<organism evidence="13 14">
    <name type="scientific">Eeniella nana</name>
    <name type="common">Yeast</name>
    <name type="synonym">Brettanomyces nanus</name>
    <dbReference type="NCBI Taxonomy" id="13502"/>
    <lineage>
        <taxon>Eukaryota</taxon>
        <taxon>Fungi</taxon>
        <taxon>Dikarya</taxon>
        <taxon>Ascomycota</taxon>
        <taxon>Saccharomycotina</taxon>
        <taxon>Pichiomycetes</taxon>
        <taxon>Pichiales</taxon>
        <taxon>Pichiaceae</taxon>
        <taxon>Brettanomyces</taxon>
    </lineage>
</organism>
<dbReference type="Gene3D" id="3.50.50.60">
    <property type="entry name" value="FAD/NAD(P)-binding domain"/>
    <property type="match status" value="1"/>
</dbReference>
<evidence type="ECO:0000256" key="3">
    <source>
        <dbReference type="ARBA" id="ARBA00022642"/>
    </source>
</evidence>
<comment type="subcellular location">
    <subcellularLocation>
        <location evidence="11">Mitochondrion outer membrane</location>
    </subcellularLocation>
</comment>
<dbReference type="HAMAP" id="MF_01971">
    <property type="entry name" value="Kynurenine_monooxygenase"/>
    <property type="match status" value="1"/>
</dbReference>
<dbReference type="UniPathway" id="UPA00253">
    <property type="reaction ID" value="UER00328"/>
</dbReference>
<comment type="similarity">
    <text evidence="11">Belongs to the aromatic-ring hydroxylase family. KMO subfamily.</text>
</comment>
<reference evidence="13" key="1">
    <citation type="submission" date="2020-10" db="EMBL/GenBank/DDBJ databases">
        <authorList>
            <person name="Roach M.J.R."/>
        </authorList>
    </citation>
    <scope>NUCLEOTIDE SEQUENCE</scope>
    <source>
        <strain evidence="13">CBS 1945</strain>
    </source>
</reference>
<dbReference type="InterPro" id="IPR002938">
    <property type="entry name" value="FAD-bd"/>
</dbReference>
<dbReference type="Proteomes" id="UP000662931">
    <property type="component" value="Chromosome 4"/>
</dbReference>
<dbReference type="PANTHER" id="PTHR46028">
    <property type="entry name" value="KYNURENINE 3-MONOOXYGENASE"/>
    <property type="match status" value="1"/>
</dbReference>
<keyword evidence="14" id="KW-1185">Reference proteome</keyword>
<evidence type="ECO:0000256" key="11">
    <source>
        <dbReference type="HAMAP-Rule" id="MF_03018"/>
    </source>
</evidence>
<feature type="domain" description="FAD-binding" evidence="12">
    <location>
        <begin position="2"/>
        <end position="357"/>
    </location>
</feature>
<dbReference type="FunFam" id="3.50.50.60:FF:000129">
    <property type="entry name" value="Kynurenine 3-monooxygenase"/>
    <property type="match status" value="1"/>
</dbReference>
<evidence type="ECO:0000256" key="1">
    <source>
        <dbReference type="ARBA" id="ARBA00001974"/>
    </source>
</evidence>
<keyword evidence="3 11" id="KW-0662">Pyridine nucleotide biosynthesis</keyword>
<evidence type="ECO:0000256" key="4">
    <source>
        <dbReference type="ARBA" id="ARBA00022787"/>
    </source>
</evidence>
<dbReference type="GO" id="GO:0019805">
    <property type="term" value="P:quinolinate biosynthetic process"/>
    <property type="evidence" value="ECO:0007669"/>
    <property type="project" value="UniProtKB-UniRule"/>
</dbReference>
<evidence type="ECO:0000256" key="2">
    <source>
        <dbReference type="ARBA" id="ARBA00022630"/>
    </source>
</evidence>
<evidence type="ECO:0000256" key="7">
    <source>
        <dbReference type="ARBA" id="ARBA00023002"/>
    </source>
</evidence>
<evidence type="ECO:0000256" key="8">
    <source>
        <dbReference type="ARBA" id="ARBA00023033"/>
    </source>
</evidence>
<keyword evidence="11" id="KW-0472">Membrane</keyword>
<keyword evidence="8 11" id="KW-0503">Monooxygenase</keyword>
<dbReference type="PRINTS" id="PR00420">
    <property type="entry name" value="RNGMNOXGNASE"/>
</dbReference>